<evidence type="ECO:0000313" key="1">
    <source>
        <dbReference type="EMBL" id="KAG2644934.1"/>
    </source>
</evidence>
<proteinExistence type="predicted"/>
<dbReference type="AlphaFoldDB" id="A0A8T0WI86"/>
<reference evidence="1" key="1">
    <citation type="submission" date="2020-05" db="EMBL/GenBank/DDBJ databases">
        <title>WGS assembly of Panicum virgatum.</title>
        <authorList>
            <person name="Lovell J.T."/>
            <person name="Jenkins J."/>
            <person name="Shu S."/>
            <person name="Juenger T.E."/>
            <person name="Schmutz J."/>
        </authorList>
    </citation>
    <scope>NUCLEOTIDE SEQUENCE</scope>
    <source>
        <strain evidence="1">AP13</strain>
    </source>
</reference>
<sequence>MWRSRFFSSRLQHVPAPLVDGWSRERGMLFGRGSRGEPGVRTTSSLLPILPLTSGGWVVAAALPQLADSNGCAWAHGSRRRPRFGVQGLIVERISNYNYPRLCGSCVF</sequence>
<dbReference type="Proteomes" id="UP000823388">
    <property type="component" value="Chromosome 2K"/>
</dbReference>
<dbReference type="EMBL" id="CM029039">
    <property type="protein sequence ID" value="KAG2644934.1"/>
    <property type="molecule type" value="Genomic_DNA"/>
</dbReference>
<name>A0A8T0WI86_PANVG</name>
<organism evidence="1 2">
    <name type="scientific">Panicum virgatum</name>
    <name type="common">Blackwell switchgrass</name>
    <dbReference type="NCBI Taxonomy" id="38727"/>
    <lineage>
        <taxon>Eukaryota</taxon>
        <taxon>Viridiplantae</taxon>
        <taxon>Streptophyta</taxon>
        <taxon>Embryophyta</taxon>
        <taxon>Tracheophyta</taxon>
        <taxon>Spermatophyta</taxon>
        <taxon>Magnoliopsida</taxon>
        <taxon>Liliopsida</taxon>
        <taxon>Poales</taxon>
        <taxon>Poaceae</taxon>
        <taxon>PACMAD clade</taxon>
        <taxon>Panicoideae</taxon>
        <taxon>Panicodae</taxon>
        <taxon>Paniceae</taxon>
        <taxon>Panicinae</taxon>
        <taxon>Panicum</taxon>
        <taxon>Panicum sect. Hiantes</taxon>
    </lineage>
</organism>
<keyword evidence="2" id="KW-1185">Reference proteome</keyword>
<evidence type="ECO:0000313" key="2">
    <source>
        <dbReference type="Proteomes" id="UP000823388"/>
    </source>
</evidence>
<accession>A0A8T0WI86</accession>
<comment type="caution">
    <text evidence="1">The sequence shown here is derived from an EMBL/GenBank/DDBJ whole genome shotgun (WGS) entry which is preliminary data.</text>
</comment>
<protein>
    <submittedName>
        <fullName evidence="1">Uncharacterized protein</fullName>
    </submittedName>
</protein>
<gene>
    <name evidence="1" type="ORF">PVAP13_2KG387300</name>
</gene>